<dbReference type="EMBL" id="JAIWIY010000001">
    <property type="protein sequence ID" value="MCA2096647.1"/>
    <property type="molecule type" value="Genomic_DNA"/>
</dbReference>
<evidence type="ECO:0000313" key="2">
    <source>
        <dbReference type="Proteomes" id="UP001198374"/>
    </source>
</evidence>
<dbReference type="Pfam" id="PF11753">
    <property type="entry name" value="DUF3310"/>
    <property type="match status" value="1"/>
</dbReference>
<organism evidence="1 2">
    <name type="scientific">Anaerococcus degeneri</name>
    <dbReference type="NCBI Taxonomy" id="361500"/>
    <lineage>
        <taxon>Bacteria</taxon>
        <taxon>Bacillati</taxon>
        <taxon>Bacillota</taxon>
        <taxon>Tissierellia</taxon>
        <taxon>Tissierellales</taxon>
        <taxon>Peptoniphilaceae</taxon>
        <taxon>Anaerococcus</taxon>
    </lineage>
</organism>
<comment type="caution">
    <text evidence="1">The sequence shown here is derived from an EMBL/GenBank/DDBJ whole genome shotgun (WGS) entry which is preliminary data.</text>
</comment>
<name>A0ABS7YY55_9FIRM</name>
<evidence type="ECO:0000313" key="1">
    <source>
        <dbReference type="EMBL" id="MCA2096647.1"/>
    </source>
</evidence>
<proteinExistence type="predicted"/>
<dbReference type="InterPro" id="IPR021739">
    <property type="entry name" value="SaV-like"/>
</dbReference>
<gene>
    <name evidence="1" type="ORF">LDJ82_07065</name>
</gene>
<keyword evidence="2" id="KW-1185">Reference proteome</keyword>
<protein>
    <submittedName>
        <fullName evidence="1">DUF3310 domain-containing protein</fullName>
    </submittedName>
</protein>
<accession>A0ABS7YY55</accession>
<reference evidence="2" key="1">
    <citation type="submission" date="2023-07" db="EMBL/GenBank/DDBJ databases">
        <title>FDA dAtabase for Regulatory Grade micrObial Sequences (FDA-ARGOS): Supporting development and validation of Infectious Disease Dx tests.</title>
        <authorList>
            <person name="Sproer C."/>
            <person name="Gronow S."/>
            <person name="Severitt S."/>
            <person name="Schroder I."/>
            <person name="Tallon L."/>
            <person name="Sadzewicz L."/>
            <person name="Zhao X."/>
            <person name="Boylan J."/>
            <person name="Ott S."/>
            <person name="Bowen H."/>
            <person name="Vavikolanu K."/>
            <person name="Hazen T."/>
            <person name="Aluvathingal J."/>
            <person name="Nadendla S."/>
            <person name="Lowell S."/>
            <person name="Myers T."/>
            <person name="Yan Y."/>
        </authorList>
    </citation>
    <scope>NUCLEOTIDE SEQUENCE [LARGE SCALE GENOMIC DNA]</scope>
    <source>
        <strain evidence="2">FDAARGOS_1538</strain>
    </source>
</reference>
<dbReference type="Proteomes" id="UP001198374">
    <property type="component" value="Unassembled WGS sequence"/>
</dbReference>
<sequence>MKYILRANKKNGLEDYKKARQYLDWYIQELESDMDCDGRMSYL</sequence>